<keyword evidence="1" id="KW-0496">Mitochondrion</keyword>
<dbReference type="OrthoDB" id="538640at2759"/>
<dbReference type="GO" id="GO:0016884">
    <property type="term" value="F:carbon-nitrogen ligase activity, with glutamine as amido-N-donor"/>
    <property type="evidence" value="ECO:0007669"/>
    <property type="project" value="UniProtKB-UniRule"/>
</dbReference>
<dbReference type="InterPro" id="IPR019004">
    <property type="entry name" value="YqeY/Aim41"/>
</dbReference>
<proteinExistence type="inferred from homology"/>
<dbReference type="SUPFAM" id="SSF89095">
    <property type="entry name" value="GatB/YqeY motif"/>
    <property type="match status" value="1"/>
</dbReference>
<dbReference type="GO" id="GO:0005739">
    <property type="term" value="C:mitochondrion"/>
    <property type="evidence" value="ECO:0007669"/>
    <property type="project" value="UniProtKB-SubCell"/>
</dbReference>
<sequence>MACRRIPRLYMASSLRRPFPVIRSFSSTTANRSTENSSLVHGLKDKLKDAMRAKDKERLNVLRSLMAEITNASKTPNPVNSDAKLLVLLKKQIASSEKALEEFEMAKRDDLVEKERGQIQVLKGYLEEIPVLSKEQVDRLVDEAVRSLQGSGEKADFKSVMRDVMKQISGKPVDQSYVVEKIKSVTS</sequence>
<comment type="subcellular location">
    <subcellularLocation>
        <location evidence="1">Mitochondrion</location>
    </subcellularLocation>
</comment>
<evidence type="ECO:0000313" key="2">
    <source>
        <dbReference type="EMBL" id="KAF2271473.1"/>
    </source>
</evidence>
<gene>
    <name evidence="1" type="primary">AIM41</name>
    <name evidence="2" type="ORF">EI97DRAFT_266671</name>
</gene>
<accession>A0A6A6J5R8</accession>
<name>A0A6A6J5R8_WESOR</name>
<comment type="similarity">
    <text evidence="1">Belongs to the AIM41 family.</text>
</comment>
<evidence type="ECO:0000256" key="1">
    <source>
        <dbReference type="RuleBase" id="RU365099"/>
    </source>
</evidence>
<dbReference type="AlphaFoldDB" id="A0A6A6J5R8"/>
<organism evidence="2 3">
    <name type="scientific">Westerdykella ornata</name>
    <dbReference type="NCBI Taxonomy" id="318751"/>
    <lineage>
        <taxon>Eukaryota</taxon>
        <taxon>Fungi</taxon>
        <taxon>Dikarya</taxon>
        <taxon>Ascomycota</taxon>
        <taxon>Pezizomycotina</taxon>
        <taxon>Dothideomycetes</taxon>
        <taxon>Pleosporomycetidae</taxon>
        <taxon>Pleosporales</taxon>
        <taxon>Sporormiaceae</taxon>
        <taxon>Westerdykella</taxon>
    </lineage>
</organism>
<dbReference type="InterPro" id="IPR003789">
    <property type="entry name" value="Asn/Gln_tRNA_amidoTrase-B-like"/>
</dbReference>
<dbReference type="Gene3D" id="1.10.10.410">
    <property type="match status" value="1"/>
</dbReference>
<dbReference type="InterPro" id="IPR023168">
    <property type="entry name" value="GatB_Yqey_C_2"/>
</dbReference>
<evidence type="ECO:0000313" key="3">
    <source>
        <dbReference type="Proteomes" id="UP000800097"/>
    </source>
</evidence>
<dbReference type="Gene3D" id="1.10.1510.10">
    <property type="entry name" value="Uncharacterised protein YqeY/AIM41 PF09424, N-terminal domain"/>
    <property type="match status" value="1"/>
</dbReference>
<reference evidence="2" key="1">
    <citation type="journal article" date="2020" name="Stud. Mycol.">
        <title>101 Dothideomycetes genomes: a test case for predicting lifestyles and emergence of pathogens.</title>
        <authorList>
            <person name="Haridas S."/>
            <person name="Albert R."/>
            <person name="Binder M."/>
            <person name="Bloem J."/>
            <person name="Labutti K."/>
            <person name="Salamov A."/>
            <person name="Andreopoulos B."/>
            <person name="Baker S."/>
            <person name="Barry K."/>
            <person name="Bills G."/>
            <person name="Bluhm B."/>
            <person name="Cannon C."/>
            <person name="Castanera R."/>
            <person name="Culley D."/>
            <person name="Daum C."/>
            <person name="Ezra D."/>
            <person name="Gonzalez J."/>
            <person name="Henrissat B."/>
            <person name="Kuo A."/>
            <person name="Liang C."/>
            <person name="Lipzen A."/>
            <person name="Lutzoni F."/>
            <person name="Magnuson J."/>
            <person name="Mondo S."/>
            <person name="Nolan M."/>
            <person name="Ohm R."/>
            <person name="Pangilinan J."/>
            <person name="Park H.-J."/>
            <person name="Ramirez L."/>
            <person name="Alfaro M."/>
            <person name="Sun H."/>
            <person name="Tritt A."/>
            <person name="Yoshinaga Y."/>
            <person name="Zwiers L.-H."/>
            <person name="Turgeon B."/>
            <person name="Goodwin S."/>
            <person name="Spatafora J."/>
            <person name="Crous P."/>
            <person name="Grigoriev I."/>
        </authorList>
    </citation>
    <scope>NUCLEOTIDE SEQUENCE</scope>
    <source>
        <strain evidence="2">CBS 379.55</strain>
    </source>
</reference>
<dbReference type="Proteomes" id="UP000800097">
    <property type="component" value="Unassembled WGS sequence"/>
</dbReference>
<dbReference type="EMBL" id="ML986540">
    <property type="protein sequence ID" value="KAF2271473.1"/>
    <property type="molecule type" value="Genomic_DNA"/>
</dbReference>
<keyword evidence="3" id="KW-1185">Reference proteome</keyword>
<dbReference type="Pfam" id="PF09424">
    <property type="entry name" value="YqeY"/>
    <property type="match status" value="1"/>
</dbReference>
<protein>
    <recommendedName>
        <fullName evidence="1">Altered inheritance of mitochondria protein 41</fullName>
    </recommendedName>
</protein>
<dbReference type="PANTHER" id="PTHR28055:SF1">
    <property type="entry name" value="ALTERED INHERITANCE OF MITOCHONDRIA PROTEIN 41, MITOCHONDRIAL"/>
    <property type="match status" value="1"/>
</dbReference>
<dbReference type="PANTHER" id="PTHR28055">
    <property type="entry name" value="ALTERED INHERITANCE OF MITOCHONDRIA PROTEIN 41, MITOCHONDRIAL"/>
    <property type="match status" value="1"/>
</dbReference>
<dbReference type="InterPro" id="IPR042184">
    <property type="entry name" value="YqeY/Aim41_N"/>
</dbReference>